<dbReference type="GO" id="GO:0008270">
    <property type="term" value="F:zinc ion binding"/>
    <property type="evidence" value="ECO:0007669"/>
    <property type="project" value="InterPro"/>
</dbReference>
<dbReference type="SUPFAM" id="SSF57701">
    <property type="entry name" value="Zn2/Cys6 DNA-binding domain"/>
    <property type="match status" value="1"/>
</dbReference>
<name>F4PBJ2_BATDJ</name>
<dbReference type="PROSITE" id="PS50048">
    <property type="entry name" value="ZN2_CY6_FUNGAL_2"/>
    <property type="match status" value="1"/>
</dbReference>
<dbReference type="CDD" id="cd12148">
    <property type="entry name" value="fungal_TF_MHR"/>
    <property type="match status" value="1"/>
</dbReference>
<keyword evidence="4" id="KW-0539">Nucleus</keyword>
<evidence type="ECO:0000256" key="2">
    <source>
        <dbReference type="ARBA" id="ARBA00023125"/>
    </source>
</evidence>
<dbReference type="EMBL" id="GL882892">
    <property type="protein sequence ID" value="EGF77456.1"/>
    <property type="molecule type" value="Genomic_DNA"/>
</dbReference>
<feature type="region of interest" description="Disordered" evidence="5">
    <location>
        <begin position="661"/>
        <end position="689"/>
    </location>
</feature>
<dbReference type="CDD" id="cd00067">
    <property type="entry name" value="GAL4"/>
    <property type="match status" value="1"/>
</dbReference>
<gene>
    <name evidence="7" type="ORF">BATDEDRAFT_36027</name>
</gene>
<evidence type="ECO:0000313" key="8">
    <source>
        <dbReference type="Proteomes" id="UP000007241"/>
    </source>
</evidence>
<evidence type="ECO:0000259" key="6">
    <source>
        <dbReference type="PROSITE" id="PS50048"/>
    </source>
</evidence>
<keyword evidence="1" id="KW-0805">Transcription regulation</keyword>
<reference evidence="7 8" key="1">
    <citation type="submission" date="2009-12" db="EMBL/GenBank/DDBJ databases">
        <title>The draft genome of Batrachochytrium dendrobatidis.</title>
        <authorList>
            <consortium name="US DOE Joint Genome Institute (JGI-PGF)"/>
            <person name="Kuo A."/>
            <person name="Salamov A."/>
            <person name="Schmutz J."/>
            <person name="Lucas S."/>
            <person name="Pitluck S."/>
            <person name="Rosenblum E."/>
            <person name="Stajich J."/>
            <person name="Eisen M."/>
            <person name="Grigoriev I.V."/>
        </authorList>
    </citation>
    <scope>NUCLEOTIDE SEQUENCE [LARGE SCALE GENOMIC DNA]</scope>
    <source>
        <strain evidence="8">JAM81 / FGSC 10211</strain>
    </source>
</reference>
<dbReference type="AlphaFoldDB" id="F4PBJ2"/>
<protein>
    <recommendedName>
        <fullName evidence="6">Zn(2)-C6 fungal-type domain-containing protein</fullName>
    </recommendedName>
</protein>
<dbReference type="STRING" id="684364.F4PBJ2"/>
<dbReference type="InterPro" id="IPR050675">
    <property type="entry name" value="OAF3"/>
</dbReference>
<dbReference type="InterPro" id="IPR036864">
    <property type="entry name" value="Zn2-C6_fun-type_DNA-bd_sf"/>
</dbReference>
<feature type="region of interest" description="Disordered" evidence="5">
    <location>
        <begin position="46"/>
        <end position="68"/>
    </location>
</feature>
<dbReference type="GeneID" id="18240954"/>
<dbReference type="InParanoid" id="F4PBJ2"/>
<evidence type="ECO:0000256" key="1">
    <source>
        <dbReference type="ARBA" id="ARBA00023015"/>
    </source>
</evidence>
<feature type="domain" description="Zn(2)-C6 fungal-type" evidence="6">
    <location>
        <begin position="7"/>
        <end position="37"/>
    </location>
</feature>
<keyword evidence="2" id="KW-0238">DNA-binding</keyword>
<accession>F4PBJ2</accession>
<keyword evidence="3" id="KW-0804">Transcription</keyword>
<feature type="compositionally biased region" description="Polar residues" evidence="5">
    <location>
        <begin position="678"/>
        <end position="689"/>
    </location>
</feature>
<dbReference type="InterPro" id="IPR001138">
    <property type="entry name" value="Zn2Cys6_DnaBD"/>
</dbReference>
<dbReference type="Proteomes" id="UP000007241">
    <property type="component" value="Unassembled WGS sequence"/>
</dbReference>
<keyword evidence="8" id="KW-1185">Reference proteome</keyword>
<dbReference type="Gene3D" id="4.10.240.10">
    <property type="entry name" value="Zn(2)-C6 fungal-type DNA-binding domain"/>
    <property type="match status" value="1"/>
</dbReference>
<evidence type="ECO:0000256" key="5">
    <source>
        <dbReference type="SAM" id="MobiDB-lite"/>
    </source>
</evidence>
<dbReference type="GO" id="GO:0000981">
    <property type="term" value="F:DNA-binding transcription factor activity, RNA polymerase II-specific"/>
    <property type="evidence" value="ECO:0007669"/>
    <property type="project" value="InterPro"/>
</dbReference>
<dbReference type="SMART" id="SM00066">
    <property type="entry name" value="GAL4"/>
    <property type="match status" value="1"/>
</dbReference>
<dbReference type="RefSeq" id="XP_006681992.1">
    <property type="nucleotide sequence ID" value="XM_006681929.1"/>
</dbReference>
<dbReference type="HOGENOM" id="CLU_399531_0_0_1"/>
<evidence type="ECO:0000313" key="7">
    <source>
        <dbReference type="EMBL" id="EGF77456.1"/>
    </source>
</evidence>
<dbReference type="GO" id="GO:0003677">
    <property type="term" value="F:DNA binding"/>
    <property type="evidence" value="ECO:0007669"/>
    <property type="project" value="UniProtKB-KW"/>
</dbReference>
<dbReference type="PANTHER" id="PTHR31069">
    <property type="entry name" value="OLEATE-ACTIVATED TRANSCRIPTION FACTOR 1-RELATED"/>
    <property type="match status" value="1"/>
</dbReference>
<dbReference type="PANTHER" id="PTHR31069:SF32">
    <property type="entry name" value="ARGININE METABOLISM REGULATION PROTEIN II"/>
    <property type="match status" value="1"/>
</dbReference>
<evidence type="ECO:0000256" key="3">
    <source>
        <dbReference type="ARBA" id="ARBA00023163"/>
    </source>
</evidence>
<dbReference type="OrthoDB" id="2161007at2759"/>
<sequence length="689" mass="76637">MVRLVTACENCVRKKRRCDRLKPSCSACLQARMPCVYMSAPSRKRANSLTAESNHDSDDGAAAPPEADATELAERVQLLESLVQSLEDRLLIPASDHYGSTGRLLDSIPTQEYGPGRNSYADLQSGKLASIGSSSAFRLGHTTLDGASSDPHLPALQSSHSSSVVSLSLAPFTAHASPVIFNHTELDFINRLDLTNRSVKVFGPHMTFINIPFLIRCIHECRFLELSLYSMLLSGPLDMLDFPGRQELAMRCYEAALYELHHASNKESVATVLGLHSMALCSISIGFHAFIEKAKHIAVTIGLNDETRIKRIPSSMEDHNCCRGVWWGLAQLDWVQSFAWKIMPRIPESLHTVRFPTEEIPTKFGKMVFNPTESTLSDRDIEIEVASNSLAGCFVPCKPGCSVAVSYLTIQRIMSKIGVTVQLFGILQAKSKKALDASQHQQDQRLVLLEASLNGWWYAIPDSVRRFSQHLALYHSSHNNEIPPSSRPSIGINDELDLTIPQTWRPIMILVQAHLGRILIRQERWATAILNNPVTAPTSLAFRESLHAAFEASFILSLVTHHRVFSMISPMFRIQLSDLAVFFMIASKLRLDAQENTRVSEGLVTLANIFSNINCAWTETMTKINALMLDHLSTFDDPVKMMMRLDEIRVAAPPMYMNETQQPEHPFGGNVSARPTMENMNTTIPGGGM</sequence>
<dbReference type="Pfam" id="PF00172">
    <property type="entry name" value="Zn_clus"/>
    <property type="match status" value="1"/>
</dbReference>
<evidence type="ECO:0000256" key="4">
    <source>
        <dbReference type="ARBA" id="ARBA00023242"/>
    </source>
</evidence>
<proteinExistence type="predicted"/>
<organism evidence="7 8">
    <name type="scientific">Batrachochytrium dendrobatidis (strain JAM81 / FGSC 10211)</name>
    <name type="common">Frog chytrid fungus</name>
    <dbReference type="NCBI Taxonomy" id="684364"/>
    <lineage>
        <taxon>Eukaryota</taxon>
        <taxon>Fungi</taxon>
        <taxon>Fungi incertae sedis</taxon>
        <taxon>Chytridiomycota</taxon>
        <taxon>Chytridiomycota incertae sedis</taxon>
        <taxon>Chytridiomycetes</taxon>
        <taxon>Rhizophydiales</taxon>
        <taxon>Rhizophydiales incertae sedis</taxon>
        <taxon>Batrachochytrium</taxon>
    </lineage>
</organism>